<dbReference type="EMBL" id="FNLL01000004">
    <property type="protein sequence ID" value="SDU03719.1"/>
    <property type="molecule type" value="Genomic_DNA"/>
</dbReference>
<dbReference type="InterPro" id="IPR003593">
    <property type="entry name" value="AAA+_ATPase"/>
</dbReference>
<feature type="modified residue" description="4-aspartylphosphate" evidence="5">
    <location>
        <position position="66"/>
    </location>
</feature>
<keyword evidence="3" id="KW-0805">Transcription regulation</keyword>
<dbReference type="GO" id="GO:0005524">
    <property type="term" value="F:ATP binding"/>
    <property type="evidence" value="ECO:0007669"/>
    <property type="project" value="UniProtKB-KW"/>
</dbReference>
<dbReference type="InterPro" id="IPR002197">
    <property type="entry name" value="HTH_Fis"/>
</dbReference>
<protein>
    <submittedName>
        <fullName evidence="8">Two-component system, NtrC family, response regulator GlrR</fullName>
    </submittedName>
</protein>
<dbReference type="Pfam" id="PF25601">
    <property type="entry name" value="AAA_lid_14"/>
    <property type="match status" value="1"/>
</dbReference>
<dbReference type="Gene3D" id="3.40.50.2300">
    <property type="match status" value="1"/>
</dbReference>
<dbReference type="Gene3D" id="3.40.50.300">
    <property type="entry name" value="P-loop containing nucleotide triphosphate hydrolases"/>
    <property type="match status" value="1"/>
</dbReference>
<dbReference type="PROSITE" id="PS50045">
    <property type="entry name" value="SIGMA54_INTERACT_4"/>
    <property type="match status" value="1"/>
</dbReference>
<dbReference type="CDD" id="cd00009">
    <property type="entry name" value="AAA"/>
    <property type="match status" value="1"/>
</dbReference>
<dbReference type="Gene3D" id="1.10.8.60">
    <property type="match status" value="1"/>
</dbReference>
<dbReference type="Pfam" id="PF00158">
    <property type="entry name" value="Sigma54_activat"/>
    <property type="match status" value="1"/>
</dbReference>
<dbReference type="GO" id="GO:0043565">
    <property type="term" value="F:sequence-specific DNA binding"/>
    <property type="evidence" value="ECO:0007669"/>
    <property type="project" value="InterPro"/>
</dbReference>
<evidence type="ECO:0000313" key="9">
    <source>
        <dbReference type="Proteomes" id="UP000199608"/>
    </source>
</evidence>
<dbReference type="GO" id="GO:0006355">
    <property type="term" value="P:regulation of DNA-templated transcription"/>
    <property type="evidence" value="ECO:0007669"/>
    <property type="project" value="InterPro"/>
</dbReference>
<dbReference type="PANTHER" id="PTHR32071:SF116">
    <property type="entry name" value="TRANSCRIPTIONAL REGULATORY PROTEIN GLRR"/>
    <property type="match status" value="1"/>
</dbReference>
<keyword evidence="5" id="KW-0597">Phosphoprotein</keyword>
<dbReference type="SUPFAM" id="SSF52172">
    <property type="entry name" value="CheY-like"/>
    <property type="match status" value="1"/>
</dbReference>
<dbReference type="Pfam" id="PF00072">
    <property type="entry name" value="Response_reg"/>
    <property type="match status" value="1"/>
</dbReference>
<evidence type="ECO:0000256" key="2">
    <source>
        <dbReference type="ARBA" id="ARBA00022840"/>
    </source>
</evidence>
<dbReference type="InterPro" id="IPR025944">
    <property type="entry name" value="Sigma_54_int_dom_CS"/>
</dbReference>
<dbReference type="SUPFAM" id="SSF52540">
    <property type="entry name" value="P-loop containing nucleoside triphosphate hydrolases"/>
    <property type="match status" value="1"/>
</dbReference>
<dbReference type="InterPro" id="IPR002078">
    <property type="entry name" value="Sigma_54_int"/>
</dbReference>
<dbReference type="Pfam" id="PF02954">
    <property type="entry name" value="HTH_8"/>
    <property type="match status" value="1"/>
</dbReference>
<dbReference type="PANTHER" id="PTHR32071">
    <property type="entry name" value="TRANSCRIPTIONAL REGULATORY PROTEIN"/>
    <property type="match status" value="1"/>
</dbReference>
<evidence type="ECO:0000256" key="5">
    <source>
        <dbReference type="PROSITE-ProRule" id="PRU00169"/>
    </source>
</evidence>
<keyword evidence="9" id="KW-1185">Reference proteome</keyword>
<feature type="domain" description="Sigma-54 factor interaction" evidence="6">
    <location>
        <begin position="156"/>
        <end position="385"/>
    </location>
</feature>
<evidence type="ECO:0000259" key="6">
    <source>
        <dbReference type="PROSITE" id="PS50045"/>
    </source>
</evidence>
<dbReference type="PROSITE" id="PS00688">
    <property type="entry name" value="SIGMA54_INTERACT_3"/>
    <property type="match status" value="1"/>
</dbReference>
<accession>A0A1H2F8Q4</accession>
<dbReference type="AlphaFoldDB" id="A0A1H2F8Q4"/>
<reference evidence="9" key="1">
    <citation type="submission" date="2016-10" db="EMBL/GenBank/DDBJ databases">
        <authorList>
            <person name="Varghese N."/>
            <person name="Submissions S."/>
        </authorList>
    </citation>
    <scope>NUCLEOTIDE SEQUENCE [LARGE SCALE GENOMIC DNA]</scope>
    <source>
        <strain evidence="9">DSM 3384</strain>
    </source>
</reference>
<dbReference type="FunFam" id="3.40.50.300:FF:000006">
    <property type="entry name" value="DNA-binding transcriptional regulator NtrC"/>
    <property type="match status" value="1"/>
</dbReference>
<evidence type="ECO:0000256" key="1">
    <source>
        <dbReference type="ARBA" id="ARBA00022741"/>
    </source>
</evidence>
<dbReference type="PROSITE" id="PS50110">
    <property type="entry name" value="RESPONSE_REGULATORY"/>
    <property type="match status" value="1"/>
</dbReference>
<feature type="domain" description="Response regulatory" evidence="7">
    <location>
        <begin position="17"/>
        <end position="131"/>
    </location>
</feature>
<proteinExistence type="predicted"/>
<dbReference type="InterPro" id="IPR027417">
    <property type="entry name" value="P-loop_NTPase"/>
</dbReference>
<keyword evidence="2" id="KW-0067">ATP-binding</keyword>
<keyword evidence="4" id="KW-0804">Transcription</keyword>
<keyword evidence="1" id="KW-0547">Nucleotide-binding</keyword>
<dbReference type="SUPFAM" id="SSF46689">
    <property type="entry name" value="Homeodomain-like"/>
    <property type="match status" value="1"/>
</dbReference>
<dbReference type="GO" id="GO:0000160">
    <property type="term" value="P:phosphorelay signal transduction system"/>
    <property type="evidence" value="ECO:0007669"/>
    <property type="project" value="InterPro"/>
</dbReference>
<dbReference type="SMART" id="SM00382">
    <property type="entry name" value="AAA"/>
    <property type="match status" value="1"/>
</dbReference>
<evidence type="ECO:0000259" key="7">
    <source>
        <dbReference type="PROSITE" id="PS50110"/>
    </source>
</evidence>
<dbReference type="InterPro" id="IPR011006">
    <property type="entry name" value="CheY-like_superfamily"/>
</dbReference>
<dbReference type="Proteomes" id="UP000199608">
    <property type="component" value="Unassembled WGS sequence"/>
</dbReference>
<dbReference type="RefSeq" id="WP_245743016.1">
    <property type="nucleotide sequence ID" value="NZ_FNLL01000004.1"/>
</dbReference>
<dbReference type="PROSITE" id="PS00675">
    <property type="entry name" value="SIGMA54_INTERACT_1"/>
    <property type="match status" value="1"/>
</dbReference>
<dbReference type="InterPro" id="IPR058031">
    <property type="entry name" value="AAA_lid_NorR"/>
</dbReference>
<dbReference type="SMART" id="SM00448">
    <property type="entry name" value="REC"/>
    <property type="match status" value="1"/>
</dbReference>
<name>A0A1H2F8Q4_9BACT</name>
<dbReference type="Gene3D" id="1.10.10.60">
    <property type="entry name" value="Homeodomain-like"/>
    <property type="match status" value="1"/>
</dbReference>
<organism evidence="8 9">
    <name type="scientific">Desulfobacula phenolica</name>
    <dbReference type="NCBI Taxonomy" id="90732"/>
    <lineage>
        <taxon>Bacteria</taxon>
        <taxon>Pseudomonadati</taxon>
        <taxon>Thermodesulfobacteriota</taxon>
        <taxon>Desulfobacteria</taxon>
        <taxon>Desulfobacterales</taxon>
        <taxon>Desulfobacteraceae</taxon>
        <taxon>Desulfobacula</taxon>
    </lineage>
</organism>
<dbReference type="InterPro" id="IPR009057">
    <property type="entry name" value="Homeodomain-like_sf"/>
</dbReference>
<evidence type="ECO:0000313" key="8">
    <source>
        <dbReference type="EMBL" id="SDU03719.1"/>
    </source>
</evidence>
<gene>
    <name evidence="8" type="ORF">SAMN04487931_10421</name>
</gene>
<evidence type="ECO:0000256" key="3">
    <source>
        <dbReference type="ARBA" id="ARBA00023015"/>
    </source>
</evidence>
<dbReference type="InterPro" id="IPR025662">
    <property type="entry name" value="Sigma_54_int_dom_ATP-bd_1"/>
</dbReference>
<sequence>MPVINKTLYPWDFKLENILIVDDDLSLLKVLKMRLEAEKYRVVDVSNGSDALGAVTDDSFDLAIIDYQLKDETGVELMAALNRIDPDLPVIILTAYGTINKAVSAIKKGAYSYLTKPFEDSDLIQHVKRCLEKNKLTKELKELRGMVSEKFGFENIIAKDENMKTVLKKIVQAAGTDSNILIEGESGTGKELIAKSIHVSGTRGNGPFIAINCAAIPESLFESELFGFKKGAFTGAVKNKKGFLQQARNGTFFFDEITEIPVSIQAKLLRVLQENEFYSLGGNEKIKFEARIIAATNKNLFDEVSKGNFREDLYYRIHVIPITLPPLRERRDCIPILAHFFLNEFRQQMKKNVSQFSSAAMKKLVNAPWPGNVRELKNVVEYCVAMSKNPVISQDLIMLDPEDLCDELKPFKEAKLDFEKNYIIQLLRLTGGNVSRAAKLAGKYRADFYDLMKKCGVKAEDFRDMV</sequence>
<evidence type="ECO:0000256" key="4">
    <source>
        <dbReference type="ARBA" id="ARBA00023163"/>
    </source>
</evidence>
<dbReference type="InterPro" id="IPR001789">
    <property type="entry name" value="Sig_transdc_resp-reg_receiver"/>
</dbReference>